<gene>
    <name evidence="2" type="ORF">DT076_02330</name>
</gene>
<dbReference type="EMBL" id="QOUI01000001">
    <property type="protein sequence ID" value="RCK71293.1"/>
    <property type="molecule type" value="Genomic_DNA"/>
</dbReference>
<keyword evidence="1" id="KW-1133">Transmembrane helix</keyword>
<dbReference type="AlphaFoldDB" id="A0A367YZE6"/>
<feature type="transmembrane region" description="Helical" evidence="1">
    <location>
        <begin position="12"/>
        <end position="29"/>
    </location>
</feature>
<keyword evidence="1" id="KW-0812">Transmembrane</keyword>
<accession>A0A367YZE6</accession>
<evidence type="ECO:0000256" key="1">
    <source>
        <dbReference type="SAM" id="Phobius"/>
    </source>
</evidence>
<name>A0A367YZE6_9ACTN</name>
<dbReference type="Proteomes" id="UP000252770">
    <property type="component" value="Unassembled WGS sequence"/>
</dbReference>
<evidence type="ECO:0000313" key="2">
    <source>
        <dbReference type="EMBL" id="RCK71293.1"/>
    </source>
</evidence>
<keyword evidence="3" id="KW-1185">Reference proteome</keyword>
<comment type="caution">
    <text evidence="2">The sequence shown here is derived from an EMBL/GenBank/DDBJ whole genome shotgun (WGS) entry which is preliminary data.</text>
</comment>
<reference evidence="2 3" key="1">
    <citation type="submission" date="2018-07" db="EMBL/GenBank/DDBJ databases">
        <title>Desertimonas flava gen. nov. sp. nov.</title>
        <authorList>
            <person name="Liu S."/>
        </authorList>
    </citation>
    <scope>NUCLEOTIDE SEQUENCE [LARGE SCALE GENOMIC DNA]</scope>
    <source>
        <strain evidence="2 3">16Sb5-5</strain>
    </source>
</reference>
<sequence length="134" mass="13277">MRTDERGQSVSLLVLVVLAGLFLVAGLVVDGGQQVAATRRAEGVAAAAARVGVDAGAGPLVASADRSASAARARAAATAYLADSPGVSGRVVVRGGTVEVRTTSTEPTVFLSLIGVDEVSGEGAATARLFTVGR</sequence>
<protein>
    <submittedName>
        <fullName evidence="2">Pilus assembly protein TadE</fullName>
    </submittedName>
</protein>
<dbReference type="RefSeq" id="WP_114124994.1">
    <property type="nucleotide sequence ID" value="NZ_QOUI01000001.1"/>
</dbReference>
<organism evidence="2 3">
    <name type="scientific">Desertihabitans brevis</name>
    <dbReference type="NCBI Taxonomy" id="2268447"/>
    <lineage>
        <taxon>Bacteria</taxon>
        <taxon>Bacillati</taxon>
        <taxon>Actinomycetota</taxon>
        <taxon>Actinomycetes</taxon>
        <taxon>Propionibacteriales</taxon>
        <taxon>Propionibacteriaceae</taxon>
        <taxon>Desertihabitans</taxon>
    </lineage>
</organism>
<keyword evidence="1" id="KW-0472">Membrane</keyword>
<proteinExistence type="predicted"/>
<evidence type="ECO:0000313" key="3">
    <source>
        <dbReference type="Proteomes" id="UP000252770"/>
    </source>
</evidence>